<dbReference type="Gene3D" id="1.20.5.1930">
    <property type="match status" value="1"/>
</dbReference>
<keyword evidence="7" id="KW-0812">Transmembrane</keyword>
<dbReference type="InterPro" id="IPR011990">
    <property type="entry name" value="TPR-like_helical_dom_sf"/>
</dbReference>
<keyword evidence="7" id="KW-1133">Transmembrane helix</keyword>
<keyword evidence="3" id="KW-0808">Transferase</keyword>
<evidence type="ECO:0000259" key="8">
    <source>
        <dbReference type="PROSITE" id="PS50109"/>
    </source>
</evidence>
<keyword evidence="4 9" id="KW-0418">Kinase</keyword>
<proteinExistence type="predicted"/>
<keyword evidence="5" id="KW-0902">Two-component regulatory system</keyword>
<dbReference type="InterPro" id="IPR003594">
    <property type="entry name" value="HATPase_dom"/>
</dbReference>
<dbReference type="CDD" id="cd16917">
    <property type="entry name" value="HATPase_UhpB-NarQ-NarX-like"/>
    <property type="match status" value="1"/>
</dbReference>
<dbReference type="GO" id="GO:0004673">
    <property type="term" value="F:protein histidine kinase activity"/>
    <property type="evidence" value="ECO:0007669"/>
    <property type="project" value="UniProtKB-EC"/>
</dbReference>
<evidence type="ECO:0000256" key="6">
    <source>
        <dbReference type="PROSITE-ProRule" id="PRU00339"/>
    </source>
</evidence>
<dbReference type="InterPro" id="IPR050482">
    <property type="entry name" value="Sensor_HK_TwoCompSys"/>
</dbReference>
<organism evidence="9 10">
    <name type="scientific">Flaviramulus basaltis</name>
    <dbReference type="NCBI Taxonomy" id="369401"/>
    <lineage>
        <taxon>Bacteria</taxon>
        <taxon>Pseudomonadati</taxon>
        <taxon>Bacteroidota</taxon>
        <taxon>Flavobacteriia</taxon>
        <taxon>Flavobacteriales</taxon>
        <taxon>Flavobacteriaceae</taxon>
        <taxon>Flaviramulus</taxon>
    </lineage>
</organism>
<dbReference type="Pfam" id="PF13424">
    <property type="entry name" value="TPR_12"/>
    <property type="match status" value="1"/>
</dbReference>
<feature type="domain" description="Histidine kinase" evidence="8">
    <location>
        <begin position="576"/>
        <end position="662"/>
    </location>
</feature>
<evidence type="ECO:0000313" key="10">
    <source>
        <dbReference type="Proteomes" id="UP000182544"/>
    </source>
</evidence>
<gene>
    <name evidence="9" type="ORF">SAMN05428642_101269</name>
</gene>
<keyword evidence="10" id="KW-1185">Reference proteome</keyword>
<dbReference type="SUPFAM" id="SSF55874">
    <property type="entry name" value="ATPase domain of HSP90 chaperone/DNA topoisomerase II/histidine kinase"/>
    <property type="match status" value="1"/>
</dbReference>
<evidence type="ECO:0000256" key="7">
    <source>
        <dbReference type="SAM" id="Phobius"/>
    </source>
</evidence>
<dbReference type="SMART" id="SM00387">
    <property type="entry name" value="HATPase_c"/>
    <property type="match status" value="1"/>
</dbReference>
<dbReference type="STRING" id="369401.SAMN05428642_101269"/>
<evidence type="ECO:0000256" key="4">
    <source>
        <dbReference type="ARBA" id="ARBA00022777"/>
    </source>
</evidence>
<dbReference type="PROSITE" id="PS50109">
    <property type="entry name" value="HIS_KIN"/>
    <property type="match status" value="1"/>
</dbReference>
<dbReference type="InterPro" id="IPR005467">
    <property type="entry name" value="His_kinase_dom"/>
</dbReference>
<dbReference type="EMBL" id="FPKV01000001">
    <property type="protein sequence ID" value="SFZ89432.1"/>
    <property type="molecule type" value="Genomic_DNA"/>
</dbReference>
<dbReference type="GO" id="GO:0000160">
    <property type="term" value="P:phosphorelay signal transduction system"/>
    <property type="evidence" value="ECO:0007669"/>
    <property type="project" value="UniProtKB-KW"/>
</dbReference>
<evidence type="ECO:0000256" key="1">
    <source>
        <dbReference type="ARBA" id="ARBA00000085"/>
    </source>
</evidence>
<feature type="repeat" description="TPR" evidence="6">
    <location>
        <begin position="182"/>
        <end position="215"/>
    </location>
</feature>
<evidence type="ECO:0000256" key="3">
    <source>
        <dbReference type="ARBA" id="ARBA00022679"/>
    </source>
</evidence>
<dbReference type="Gene3D" id="3.30.565.10">
    <property type="entry name" value="Histidine kinase-like ATPase, C-terminal domain"/>
    <property type="match status" value="1"/>
</dbReference>
<dbReference type="PROSITE" id="PS50005">
    <property type="entry name" value="TPR"/>
    <property type="match status" value="1"/>
</dbReference>
<feature type="transmembrane region" description="Helical" evidence="7">
    <location>
        <begin position="408"/>
        <end position="427"/>
    </location>
</feature>
<dbReference type="SMART" id="SM00028">
    <property type="entry name" value="TPR"/>
    <property type="match status" value="3"/>
</dbReference>
<name>A0A1K2IAV2_9FLAO</name>
<dbReference type="EC" id="2.7.13.3" evidence="2"/>
<accession>A0A1K2IAV2</accession>
<keyword evidence="7" id="KW-0472">Membrane</keyword>
<dbReference type="InterPro" id="IPR019734">
    <property type="entry name" value="TPR_rpt"/>
</dbReference>
<evidence type="ECO:0000256" key="2">
    <source>
        <dbReference type="ARBA" id="ARBA00012438"/>
    </source>
</evidence>
<dbReference type="PANTHER" id="PTHR24421:SF10">
    <property type="entry name" value="NITRATE_NITRITE SENSOR PROTEIN NARQ"/>
    <property type="match status" value="1"/>
</dbReference>
<dbReference type="Pfam" id="PF02518">
    <property type="entry name" value="HATPase_c"/>
    <property type="match status" value="1"/>
</dbReference>
<protein>
    <recommendedName>
        <fullName evidence="2">histidine kinase</fullName>
        <ecNumber evidence="2">2.7.13.3</ecNumber>
    </recommendedName>
</protein>
<evidence type="ECO:0000256" key="5">
    <source>
        <dbReference type="ARBA" id="ARBA00023012"/>
    </source>
</evidence>
<reference evidence="9 10" key="1">
    <citation type="submission" date="2016-10" db="EMBL/GenBank/DDBJ databases">
        <authorList>
            <person name="de Groot N.N."/>
        </authorList>
    </citation>
    <scope>NUCLEOTIDE SEQUENCE [LARGE SCALE GENOMIC DNA]</scope>
    <source>
        <strain evidence="9 10">DSM 18180</strain>
    </source>
</reference>
<dbReference type="AlphaFoldDB" id="A0A1K2IAV2"/>
<dbReference type="SUPFAM" id="SSF48452">
    <property type="entry name" value="TPR-like"/>
    <property type="match status" value="2"/>
</dbReference>
<sequence length="662" mass="76284">MFASILSWSQNEIQAKLDSFYTYTSKSNNSKIYNLDTRLSYAKEAKNIAVGLKIDSLIVKSNLNTSQIYLDSGLYNIFLRTSHQNLNFSQKIKDSASMALICKKFGDYYDTRLADSAFYYYHKSEKLYRALNDNLNTSELLLDIAIIQKNEKDLTGSEVASFEAIRLLEELKPSDIINKRKAFLYNNLGVVYNHLEEYDAAIIYHNKALDLKRKLDGNNEITIDNSLNNLGHTYKNAGQYKLAIKNYNEVLSNNNFVKERPKIYALVLDNYAHTLYLSKDFKNLPELYFKALKVLDSVNPNDYKSIIINQHLAEYYNDNNNKDSAKYYGYKAKEISEQYHNDDLLNSLLLLSKIEDDSMAAIHLKAYVKLSDSLQKNERTIRNKFARIRFETDQIEQENIQISKERKWLFVISIVIILAAFLLYLVINQRNKNKELKFIQKQQETNEEIYNLMLSQNEGIEEARALEKKRISEELHDGVLGRLFGTRLSLDSLNMNNSIEAIKTRSQYIDELKSIEQDIRKVSHELNTDFVSGSGFIDIIKTLVETQSLAYKLSYNFEHDDVINWDEISNKMKIHIYRIIQESLHNIYKHASATDVKISFKLKNNVICLTMTDNGSGFDVSKAKSGIGLKNMNSRINEINGTIDITSQKDLGTTVIINAPLA</sequence>
<dbReference type="PANTHER" id="PTHR24421">
    <property type="entry name" value="NITRATE/NITRITE SENSOR PROTEIN NARX-RELATED"/>
    <property type="match status" value="1"/>
</dbReference>
<comment type="catalytic activity">
    <reaction evidence="1">
        <text>ATP + protein L-histidine = ADP + protein N-phospho-L-histidine.</text>
        <dbReference type="EC" id="2.7.13.3"/>
    </reaction>
</comment>
<dbReference type="Proteomes" id="UP000182544">
    <property type="component" value="Unassembled WGS sequence"/>
</dbReference>
<keyword evidence="6" id="KW-0802">TPR repeat</keyword>
<dbReference type="InterPro" id="IPR036890">
    <property type="entry name" value="HATPase_C_sf"/>
</dbReference>
<dbReference type="Gene3D" id="1.25.40.10">
    <property type="entry name" value="Tetratricopeptide repeat domain"/>
    <property type="match status" value="1"/>
</dbReference>
<evidence type="ECO:0000313" key="9">
    <source>
        <dbReference type="EMBL" id="SFZ89432.1"/>
    </source>
</evidence>